<keyword evidence="3" id="KW-1185">Reference proteome</keyword>
<proteinExistence type="predicted"/>
<dbReference type="RefSeq" id="WP_182308322.1">
    <property type="nucleotide sequence ID" value="NZ_CP059897.1"/>
</dbReference>
<evidence type="ECO:0000313" key="3">
    <source>
        <dbReference type="Proteomes" id="UP001595647"/>
    </source>
</evidence>
<evidence type="ECO:0000313" key="2">
    <source>
        <dbReference type="EMBL" id="MFC3165735.1"/>
    </source>
</evidence>
<name>A0ABV7I9V5_9HYPH</name>
<evidence type="ECO:0008006" key="4">
    <source>
        <dbReference type="Google" id="ProtNLM"/>
    </source>
</evidence>
<protein>
    <recommendedName>
        <fullName evidence="4">Transcriptional regulator</fullName>
    </recommendedName>
</protein>
<feature type="region of interest" description="Disordered" evidence="1">
    <location>
        <begin position="104"/>
        <end position="147"/>
    </location>
</feature>
<dbReference type="Proteomes" id="UP001595647">
    <property type="component" value="Unassembled WGS sequence"/>
</dbReference>
<organism evidence="2 3">
    <name type="scientific">Ciceribacter thiooxidans</name>
    <dbReference type="NCBI Taxonomy" id="1969821"/>
    <lineage>
        <taxon>Bacteria</taxon>
        <taxon>Pseudomonadati</taxon>
        <taxon>Pseudomonadota</taxon>
        <taxon>Alphaproteobacteria</taxon>
        <taxon>Hyphomicrobiales</taxon>
        <taxon>Rhizobiaceae</taxon>
        <taxon>Ciceribacter</taxon>
    </lineage>
</organism>
<evidence type="ECO:0000256" key="1">
    <source>
        <dbReference type="SAM" id="MobiDB-lite"/>
    </source>
</evidence>
<dbReference type="EMBL" id="JBHRTG010000019">
    <property type="protein sequence ID" value="MFC3165735.1"/>
    <property type="molecule type" value="Genomic_DNA"/>
</dbReference>
<accession>A0ABV7I9V5</accession>
<sequence length="513" mass="55891">MPGNVSKSTEWSAAYAKATSAATLPSEKELIRLLALPIHANDRAGISKRVHDFQTLVAGAPGGDLKQIAAKLGDSKSGLSRLLKLELSTSLSNDLLTRIHNRIGRNDAGLNSGGRGLGTSSAPSRGVRKARPGAAAPPPKTVPRRPDVSVSVGPIEIGAPVPDDAGNHLIVISGSIQDKPEAMRVIAEHLSKELRKTNAKAKVETTQLPDTTGKIQPTIKVSNVGGYELWLGIAAVQGTYLRDLNANTVSQERYGEMQAARAWAGVFQKLGNLYNPVPFTEFNDQGFEFTGFNSPLDALSLIRGVKDIRKLKGEGKIVRKALGGLADVAVDLKKVSALLKKGLDVNAWERAIGKLNAAETTLLRKMAEGHAEVLQAIKAGQRQKAYNLVKKWREPARKLYNKVRDLYWEDPKVRQQWKDAGADMSKNAPTFLVEKIENGKKTISTQAVTLEHKTRVNDNPFLAVSEKNLVKSFGYENSVILEDIRRIERGTNTVWSSSDAIELLVRTIELETK</sequence>
<comment type="caution">
    <text evidence="2">The sequence shown here is derived from an EMBL/GenBank/DDBJ whole genome shotgun (WGS) entry which is preliminary data.</text>
</comment>
<gene>
    <name evidence="2" type="ORF">ACFOHV_20830</name>
</gene>
<reference evidence="3" key="1">
    <citation type="journal article" date="2019" name="Int. J. Syst. Evol. Microbiol.">
        <title>The Global Catalogue of Microorganisms (GCM) 10K type strain sequencing project: providing services to taxonomists for standard genome sequencing and annotation.</title>
        <authorList>
            <consortium name="The Broad Institute Genomics Platform"/>
            <consortium name="The Broad Institute Genome Sequencing Center for Infectious Disease"/>
            <person name="Wu L."/>
            <person name="Ma J."/>
        </authorList>
    </citation>
    <scope>NUCLEOTIDE SEQUENCE [LARGE SCALE GENOMIC DNA]</scope>
    <source>
        <strain evidence="3">KCTC 52231</strain>
    </source>
</reference>